<keyword evidence="9 14" id="KW-0520">NAD</keyword>
<evidence type="ECO:0000259" key="18">
    <source>
        <dbReference type="Pfam" id="PF07992"/>
    </source>
</evidence>
<evidence type="ECO:0000256" key="7">
    <source>
        <dbReference type="ARBA" id="ARBA00022827"/>
    </source>
</evidence>
<dbReference type="PRINTS" id="PR00368">
    <property type="entry name" value="FADPNR"/>
</dbReference>
<dbReference type="PROSITE" id="PS00076">
    <property type="entry name" value="PYRIDINE_REDOX_1"/>
    <property type="match status" value="1"/>
</dbReference>
<evidence type="ECO:0000256" key="13">
    <source>
        <dbReference type="PIRSR" id="PIRSR000350-2"/>
    </source>
</evidence>
<dbReference type="GO" id="GO:0050660">
    <property type="term" value="F:flavin adenine dinucleotide binding"/>
    <property type="evidence" value="ECO:0007669"/>
    <property type="project" value="InterPro"/>
</dbReference>
<dbReference type="InterPro" id="IPR016156">
    <property type="entry name" value="FAD/NAD-linked_Rdtase_dimer_sf"/>
</dbReference>
<dbReference type="FunFam" id="3.30.390.30:FF:000001">
    <property type="entry name" value="Dihydrolipoyl dehydrogenase"/>
    <property type="match status" value="1"/>
</dbReference>
<dbReference type="InterPro" id="IPR001100">
    <property type="entry name" value="Pyr_nuc-diS_OxRdtase"/>
</dbReference>
<comment type="subcellular location">
    <subcellularLocation>
        <location evidence="1">Cytoplasm</location>
    </subcellularLocation>
</comment>
<feature type="binding site" evidence="14">
    <location>
        <begin position="144"/>
        <end position="146"/>
    </location>
    <ligand>
        <name>FAD</name>
        <dbReference type="ChEBI" id="CHEBI:57692"/>
    </ligand>
</feature>
<dbReference type="GO" id="GO:0006103">
    <property type="term" value="P:2-oxoglutarate metabolic process"/>
    <property type="evidence" value="ECO:0007669"/>
    <property type="project" value="TreeGrafter"/>
</dbReference>
<evidence type="ECO:0000256" key="11">
    <source>
        <dbReference type="ARBA" id="ARBA00023284"/>
    </source>
</evidence>
<feature type="binding site" evidence="14">
    <location>
        <position position="274"/>
    </location>
    <ligand>
        <name>NAD(+)</name>
        <dbReference type="ChEBI" id="CHEBI:57540"/>
    </ligand>
</feature>
<dbReference type="PIRSF" id="PIRSF000350">
    <property type="entry name" value="Mercury_reductase_MerA"/>
    <property type="match status" value="1"/>
</dbReference>
<feature type="binding site" evidence="14">
    <location>
        <position position="206"/>
    </location>
    <ligand>
        <name>NAD(+)</name>
        <dbReference type="ChEBI" id="CHEBI:57540"/>
    </ligand>
</feature>
<keyword evidence="14" id="KW-0547">Nucleotide-binding</keyword>
<dbReference type="InterPro" id="IPR006258">
    <property type="entry name" value="Lipoamide_DH"/>
</dbReference>
<feature type="domain" description="Pyridine nucleotide-disulphide oxidoreductase dimerisation" evidence="17">
    <location>
        <begin position="351"/>
        <end position="459"/>
    </location>
</feature>
<comment type="miscellaneous">
    <text evidence="16">The active site is a redox-active disulfide bond.</text>
</comment>
<comment type="caution">
    <text evidence="19">The sequence shown here is derived from an EMBL/GenBank/DDBJ whole genome shotgun (WGS) entry which is preliminary data.</text>
</comment>
<feature type="binding site" evidence="14">
    <location>
        <begin position="183"/>
        <end position="190"/>
    </location>
    <ligand>
        <name>NAD(+)</name>
        <dbReference type="ChEBI" id="CHEBI:57540"/>
    </ligand>
</feature>
<dbReference type="EC" id="1.8.1.4" evidence="3 16"/>
<keyword evidence="7 14" id="KW-0274">FAD</keyword>
<evidence type="ECO:0000256" key="14">
    <source>
        <dbReference type="PIRSR" id="PIRSR000350-3"/>
    </source>
</evidence>
<comment type="cofactor">
    <cofactor evidence="14 16">
        <name>FAD</name>
        <dbReference type="ChEBI" id="CHEBI:57692"/>
    </cofactor>
    <text evidence="14 16">Binds 1 FAD per subunit.</text>
</comment>
<dbReference type="FunFam" id="3.50.50.60:FF:000001">
    <property type="entry name" value="Dihydrolipoyl dehydrogenase, mitochondrial"/>
    <property type="match status" value="1"/>
</dbReference>
<name>A0A0P9DAJ4_9CHLR</name>
<evidence type="ECO:0000256" key="8">
    <source>
        <dbReference type="ARBA" id="ARBA00023002"/>
    </source>
</evidence>
<comment type="similarity">
    <text evidence="2 16">Belongs to the class-I pyridine nucleotide-disulfide oxidoreductase family.</text>
</comment>
<organism evidence="19 20">
    <name type="scientific">Kouleothrix aurantiaca</name>
    <dbReference type="NCBI Taxonomy" id="186479"/>
    <lineage>
        <taxon>Bacteria</taxon>
        <taxon>Bacillati</taxon>
        <taxon>Chloroflexota</taxon>
        <taxon>Chloroflexia</taxon>
        <taxon>Chloroflexales</taxon>
        <taxon>Roseiflexineae</taxon>
        <taxon>Roseiflexaceae</taxon>
        <taxon>Kouleothrix</taxon>
    </lineage>
</organism>
<dbReference type="InterPro" id="IPR004099">
    <property type="entry name" value="Pyr_nucl-diS_OxRdtase_dimer"/>
</dbReference>
<feature type="active site" description="Proton acceptor" evidence="13">
    <location>
        <position position="449"/>
    </location>
</feature>
<feature type="disulfide bond" description="Redox-active" evidence="15">
    <location>
        <begin position="43"/>
        <end position="48"/>
    </location>
</feature>
<evidence type="ECO:0000256" key="10">
    <source>
        <dbReference type="ARBA" id="ARBA00023157"/>
    </source>
</evidence>
<evidence type="ECO:0000256" key="15">
    <source>
        <dbReference type="PIRSR" id="PIRSR000350-4"/>
    </source>
</evidence>
<evidence type="ECO:0000313" key="19">
    <source>
        <dbReference type="EMBL" id="KPV52736.1"/>
    </source>
</evidence>
<keyword evidence="20" id="KW-1185">Reference proteome</keyword>
<dbReference type="InterPro" id="IPR023753">
    <property type="entry name" value="FAD/NAD-binding_dom"/>
</dbReference>
<evidence type="ECO:0000256" key="3">
    <source>
        <dbReference type="ARBA" id="ARBA00012608"/>
    </source>
</evidence>
<proteinExistence type="inferred from homology"/>
<evidence type="ECO:0000256" key="12">
    <source>
        <dbReference type="ARBA" id="ARBA00049187"/>
    </source>
</evidence>
<sequence length="471" mass="49680">MSDTQYDVVVIGAGPGGYVAAIRSAQLGLKTAVVEREYWGGVCLNIGCIPTKALLHSADLLEEARESKQFGVIIPQVDVDWGGLMQYKDKVVKQMTGGVNFLMKKNKIDTHNGTAKLAGGNTVVVAGPDGKESRITAKNIIIATGSQPRALPPIGGVFDEDRIISSTGALALPALPKSIIIVGAGAIGVEFASAFRAFGAEVTIIEALPRLVPVEDEEISAELARAFNKRKIKVFTGAKLTMIDKASDSVTATFTDADGKEQKLTAERLLLGIGRAPNTKNLGLEDVGVELDQRGFVKVDASMKTNVPGVYAIGDVAITTPWLAHKASAEGIMVAELIAGHHVPPIDYRKVPGCTYSNPGIASVGLTEAQARDQGYDVKIGKFPFSANGKATILGQRNGFIKVVSEKKYDEVLGIHIIGPHATELIAEGGVALSHEATAESLMRTIHAHPTLYEALGEAEHAAAEGAAIHI</sequence>
<protein>
    <recommendedName>
        <fullName evidence="4 16">Dihydrolipoyl dehydrogenase</fullName>
        <ecNumber evidence="3 16">1.8.1.4</ecNumber>
    </recommendedName>
</protein>
<reference evidence="19 20" key="1">
    <citation type="submission" date="2015-09" db="EMBL/GenBank/DDBJ databases">
        <title>Draft genome sequence of Kouleothrix aurantiaca JCM 19913.</title>
        <authorList>
            <person name="Hemp J."/>
        </authorList>
    </citation>
    <scope>NUCLEOTIDE SEQUENCE [LARGE SCALE GENOMIC DNA]</scope>
    <source>
        <strain evidence="19 20">COM-B</strain>
    </source>
</reference>
<accession>A0A0P9DAJ4</accession>
<keyword evidence="8 16" id="KW-0560">Oxidoreductase</keyword>
<dbReference type="InterPro" id="IPR012999">
    <property type="entry name" value="Pyr_OxRdtase_I_AS"/>
</dbReference>
<evidence type="ECO:0000313" key="20">
    <source>
        <dbReference type="Proteomes" id="UP000050509"/>
    </source>
</evidence>
<dbReference type="SUPFAM" id="SSF51905">
    <property type="entry name" value="FAD/NAD(P)-binding domain"/>
    <property type="match status" value="1"/>
</dbReference>
<dbReference type="Gene3D" id="3.30.390.30">
    <property type="match status" value="1"/>
</dbReference>
<evidence type="ECO:0000256" key="2">
    <source>
        <dbReference type="ARBA" id="ARBA00007532"/>
    </source>
</evidence>
<feature type="binding site" evidence="14">
    <location>
        <position position="52"/>
    </location>
    <ligand>
        <name>FAD</name>
        <dbReference type="ChEBI" id="CHEBI:57692"/>
    </ligand>
</feature>
<dbReference type="NCBIfam" id="TIGR01350">
    <property type="entry name" value="lipoamide_DH"/>
    <property type="match status" value="1"/>
</dbReference>
<dbReference type="Gene3D" id="3.50.50.60">
    <property type="entry name" value="FAD/NAD(P)-binding domain"/>
    <property type="match status" value="2"/>
</dbReference>
<dbReference type="Proteomes" id="UP000050509">
    <property type="component" value="Unassembled WGS sequence"/>
</dbReference>
<dbReference type="PATRIC" id="fig|186479.3.peg.8347"/>
<dbReference type="SUPFAM" id="SSF55424">
    <property type="entry name" value="FAD/NAD-linked reductases, dimerisation (C-terminal) domain"/>
    <property type="match status" value="1"/>
</dbReference>
<dbReference type="EMBL" id="LJCR01000448">
    <property type="protein sequence ID" value="KPV52736.1"/>
    <property type="molecule type" value="Genomic_DNA"/>
</dbReference>
<keyword evidence="11 16" id="KW-0676">Redox-active center</keyword>
<dbReference type="GO" id="GO:0004148">
    <property type="term" value="F:dihydrolipoyl dehydrogenase (NADH) activity"/>
    <property type="evidence" value="ECO:0007669"/>
    <property type="project" value="UniProtKB-EC"/>
</dbReference>
<evidence type="ECO:0000259" key="17">
    <source>
        <dbReference type="Pfam" id="PF02852"/>
    </source>
</evidence>
<evidence type="ECO:0000256" key="1">
    <source>
        <dbReference type="ARBA" id="ARBA00004496"/>
    </source>
</evidence>
<dbReference type="InterPro" id="IPR050151">
    <property type="entry name" value="Class-I_Pyr_Nuc-Dis_Oxidored"/>
</dbReference>
<keyword evidence="10" id="KW-1015">Disulfide bond</keyword>
<feature type="binding site" evidence="14">
    <location>
        <position position="315"/>
    </location>
    <ligand>
        <name>FAD</name>
        <dbReference type="ChEBI" id="CHEBI:57692"/>
    </ligand>
</feature>
<evidence type="ECO:0000256" key="5">
    <source>
        <dbReference type="ARBA" id="ARBA00022490"/>
    </source>
</evidence>
<dbReference type="PANTHER" id="PTHR22912">
    <property type="entry name" value="DISULFIDE OXIDOREDUCTASE"/>
    <property type="match status" value="1"/>
</dbReference>
<dbReference type="PRINTS" id="PR00411">
    <property type="entry name" value="PNDRDTASEI"/>
</dbReference>
<dbReference type="InterPro" id="IPR036188">
    <property type="entry name" value="FAD/NAD-bd_sf"/>
</dbReference>
<dbReference type="PANTHER" id="PTHR22912:SF217">
    <property type="entry name" value="DIHYDROLIPOYL DEHYDROGENASE"/>
    <property type="match status" value="1"/>
</dbReference>
<comment type="catalytic activity">
    <reaction evidence="12 16">
        <text>N(6)-[(R)-dihydrolipoyl]-L-lysyl-[protein] + NAD(+) = N(6)-[(R)-lipoyl]-L-lysyl-[protein] + NADH + H(+)</text>
        <dbReference type="Rhea" id="RHEA:15045"/>
        <dbReference type="Rhea" id="RHEA-COMP:10474"/>
        <dbReference type="Rhea" id="RHEA-COMP:10475"/>
        <dbReference type="ChEBI" id="CHEBI:15378"/>
        <dbReference type="ChEBI" id="CHEBI:57540"/>
        <dbReference type="ChEBI" id="CHEBI:57945"/>
        <dbReference type="ChEBI" id="CHEBI:83099"/>
        <dbReference type="ChEBI" id="CHEBI:83100"/>
        <dbReference type="EC" id="1.8.1.4"/>
    </reaction>
</comment>
<dbReference type="Pfam" id="PF02852">
    <property type="entry name" value="Pyr_redox_dim"/>
    <property type="match status" value="1"/>
</dbReference>
<evidence type="ECO:0000256" key="16">
    <source>
        <dbReference type="RuleBase" id="RU003692"/>
    </source>
</evidence>
<evidence type="ECO:0000256" key="4">
    <source>
        <dbReference type="ARBA" id="ARBA00016961"/>
    </source>
</evidence>
<keyword evidence="6 16" id="KW-0285">Flavoprotein</keyword>
<keyword evidence="5" id="KW-0963">Cytoplasm</keyword>
<gene>
    <name evidence="19" type="ORF">SE17_13710</name>
</gene>
<evidence type="ECO:0000256" key="6">
    <source>
        <dbReference type="ARBA" id="ARBA00022630"/>
    </source>
</evidence>
<evidence type="ECO:0000256" key="9">
    <source>
        <dbReference type="ARBA" id="ARBA00023027"/>
    </source>
</evidence>
<dbReference type="Pfam" id="PF07992">
    <property type="entry name" value="Pyr_redox_2"/>
    <property type="match status" value="1"/>
</dbReference>
<dbReference type="AlphaFoldDB" id="A0A0P9DAJ4"/>
<feature type="domain" description="FAD/NAD(P)-binding" evidence="18">
    <location>
        <begin position="6"/>
        <end position="331"/>
    </location>
</feature>
<dbReference type="GO" id="GO:0005737">
    <property type="term" value="C:cytoplasm"/>
    <property type="evidence" value="ECO:0007669"/>
    <property type="project" value="UniProtKB-SubCell"/>
</dbReference>